<sequence>MMNRKIFLVTVILIVIISAVISMKITQIGHSDTQVHTSSSNISSSVTEPRSNISTTLSTTERDAIFIDRKDLKKKLYVPQYAILKMKDKIYAFGEGVAVILSEGLKPLCHVEFKYSVWKAEKYDEDRFVLMQQWYSLPGSIAMFDSELNLIWSVDGNFTDFKVANNKIYAIESRSGFLESRNGSYYLDIFDGNGNLIRSFKALDVKEIAGRTVIQYLLSIEVKDGKIYLPYVSGEAEGPYKLTLLRFDEQGNLELKKVIYEAKENMDRTYIYSYKDGLLLAIEGPICRYIYTDREGNIVGKAGWKPPLEAGFRNCWGQAKVLNDRVYVFGHDECLFAGFVGLVDESSLYVNEYNESMYYTRVQEIVLQKGGTWQDNSVVHDILSDGDELYVIGIVQMSLPSGAFIVRVDPDLKVNINNLLEQADVVYLEDIPPCKS</sequence>
<name>A0A429G4D4_9CREN</name>
<comment type="caution">
    <text evidence="1">The sequence shown here is derived from an EMBL/GenBank/DDBJ whole genome shotgun (WGS) entry which is preliminary data.</text>
</comment>
<protein>
    <recommendedName>
        <fullName evidence="3">WG repeat-containing protein</fullName>
    </recommendedName>
</protein>
<accession>A0A429G4D4</accession>
<dbReference type="EMBL" id="RCOR01000026">
    <property type="protein sequence ID" value="RSN68648.1"/>
    <property type="molecule type" value="Genomic_DNA"/>
</dbReference>
<proteinExistence type="predicted"/>
<organism evidence="1 2">
    <name type="scientific">Candidatus Korarchaeum cryptofilum</name>
    <dbReference type="NCBI Taxonomy" id="498846"/>
    <lineage>
        <taxon>Archaea</taxon>
        <taxon>Thermoproteota</taxon>
        <taxon>Candidatus Korarchaeia</taxon>
        <taxon>Candidatus Korarchaeales</taxon>
        <taxon>Candidatus Korarchaeaceae</taxon>
        <taxon>Candidatus Korarchaeum</taxon>
    </lineage>
</organism>
<dbReference type="RefSeq" id="WP_125741898.1">
    <property type="nucleotide sequence ID" value="NZ_RCOR01000026.1"/>
</dbReference>
<evidence type="ECO:0008006" key="3">
    <source>
        <dbReference type="Google" id="ProtNLM"/>
    </source>
</evidence>
<evidence type="ECO:0000313" key="2">
    <source>
        <dbReference type="Proteomes" id="UP000278149"/>
    </source>
</evidence>
<dbReference type="AlphaFoldDB" id="A0A429G4D4"/>
<dbReference type="Proteomes" id="UP000278149">
    <property type="component" value="Unassembled WGS sequence"/>
</dbReference>
<evidence type="ECO:0000313" key="1">
    <source>
        <dbReference type="EMBL" id="RSN68648.1"/>
    </source>
</evidence>
<reference evidence="1 2" key="1">
    <citation type="submission" date="2018-10" db="EMBL/GenBank/DDBJ databases">
        <title>Co-occurring genomic capacity for anaerobic methane metabolism and dissimilatory sulfite reduction discovered in the Korarchaeota.</title>
        <authorList>
            <person name="Mckay L.J."/>
            <person name="Dlakic M."/>
            <person name="Fields M.W."/>
            <person name="Delmont T.O."/>
            <person name="Eren A.M."/>
            <person name="Jay Z.J."/>
            <person name="Klingelsmith K.B."/>
            <person name="Rusch D.B."/>
            <person name="Inskeep W.P."/>
        </authorList>
    </citation>
    <scope>NUCLEOTIDE SEQUENCE [LARGE SCALE GENOMIC DNA]</scope>
    <source>
        <strain evidence="1 2">WS</strain>
    </source>
</reference>
<gene>
    <name evidence="1" type="ORF">D9Q81_05625</name>
</gene>